<dbReference type="Gene3D" id="1.10.286.20">
    <property type="match status" value="1"/>
</dbReference>
<evidence type="ECO:0000259" key="1">
    <source>
        <dbReference type="Pfam" id="PF01272"/>
    </source>
</evidence>
<dbReference type="InterPro" id="IPR001437">
    <property type="entry name" value="Tscrpt_elong_fac_GreA/B_C"/>
</dbReference>
<dbReference type="AlphaFoldDB" id="A0A059F824"/>
<comment type="caution">
    <text evidence="3">The sequence shown here is derived from an EMBL/GenBank/DDBJ whole genome shotgun (WGS) entry which is preliminary data.</text>
</comment>
<protein>
    <submittedName>
        <fullName evidence="3">Regulatory protein</fullName>
    </submittedName>
</protein>
<dbReference type="EMBL" id="ARYI01000022">
    <property type="protein sequence ID" value="KCZ86745.1"/>
    <property type="molecule type" value="Genomic_DNA"/>
</dbReference>
<dbReference type="GO" id="GO:0070063">
    <property type="term" value="F:RNA polymerase binding"/>
    <property type="evidence" value="ECO:0007669"/>
    <property type="project" value="InterPro"/>
</dbReference>
<reference evidence="3 4" key="1">
    <citation type="submission" date="2013-04" db="EMBL/GenBank/DDBJ databases">
        <title>Hyphomonas hirschiana VP5 Genome Sequencing.</title>
        <authorList>
            <person name="Lai Q."/>
            <person name="Shao Z."/>
        </authorList>
    </citation>
    <scope>NUCLEOTIDE SEQUENCE [LARGE SCALE GENOMIC DNA]</scope>
    <source>
        <strain evidence="3 4">VP5</strain>
    </source>
</reference>
<proteinExistence type="predicted"/>
<dbReference type="Pfam" id="PF01272">
    <property type="entry name" value="GreA_GreB"/>
    <property type="match status" value="1"/>
</dbReference>
<evidence type="ECO:0000313" key="3">
    <source>
        <dbReference type="EMBL" id="KCZ86745.1"/>
    </source>
</evidence>
<dbReference type="Pfam" id="PF14760">
    <property type="entry name" value="Rnk_N"/>
    <property type="match status" value="1"/>
</dbReference>
<dbReference type="PATRIC" id="fig|1280951.3.peg.3403"/>
<feature type="domain" description="Transcription elongation factor GreA/GreB C-terminal" evidence="1">
    <location>
        <begin position="52"/>
        <end position="126"/>
    </location>
</feature>
<dbReference type="GO" id="GO:0032784">
    <property type="term" value="P:regulation of DNA-templated transcription elongation"/>
    <property type="evidence" value="ECO:0007669"/>
    <property type="project" value="InterPro"/>
</dbReference>
<name>A0A059F824_9PROT</name>
<dbReference type="OrthoDB" id="192847at2"/>
<dbReference type="PANTHER" id="PTHR30437:SF5">
    <property type="entry name" value="REGULATOR OF NUCLEOSIDE DIPHOSPHATE KINASE"/>
    <property type="match status" value="1"/>
</dbReference>
<dbReference type="SUPFAM" id="SSF54534">
    <property type="entry name" value="FKBP-like"/>
    <property type="match status" value="1"/>
</dbReference>
<dbReference type="InterPro" id="IPR023459">
    <property type="entry name" value="Tscrpt_elong_fac_GreA/B_fam"/>
</dbReference>
<sequence length="128" mass="14360">MSQITRPPIYVTDAELERLSDLAHAVQGREPAADMLIEELSRARVTAVEDVPVDVVRMHDRVNFVYDGARYEDFTLVYPYEANIADKRISILTQVGAMLIGLQVGDAMQWAGRDGRGHSMEVLEVSRN</sequence>
<dbReference type="GO" id="GO:0006354">
    <property type="term" value="P:DNA-templated transcription elongation"/>
    <property type="evidence" value="ECO:0007669"/>
    <property type="project" value="TreeGrafter"/>
</dbReference>
<evidence type="ECO:0000313" key="4">
    <source>
        <dbReference type="Proteomes" id="UP000025061"/>
    </source>
</evidence>
<gene>
    <name evidence="3" type="ORF">HHI_16881</name>
</gene>
<dbReference type="InterPro" id="IPR036953">
    <property type="entry name" value="GreA/GreB_C_sf"/>
</dbReference>
<organism evidence="3 4">
    <name type="scientific">Hyphomonas hirschiana VP5</name>
    <dbReference type="NCBI Taxonomy" id="1280951"/>
    <lineage>
        <taxon>Bacteria</taxon>
        <taxon>Pseudomonadati</taxon>
        <taxon>Pseudomonadota</taxon>
        <taxon>Alphaproteobacteria</taxon>
        <taxon>Hyphomonadales</taxon>
        <taxon>Hyphomonadaceae</taxon>
        <taxon>Hyphomonas</taxon>
    </lineage>
</organism>
<dbReference type="GO" id="GO:0003677">
    <property type="term" value="F:DNA binding"/>
    <property type="evidence" value="ECO:0007669"/>
    <property type="project" value="InterPro"/>
</dbReference>
<dbReference type="RefSeq" id="WP_011647344.1">
    <property type="nucleotide sequence ID" value="NZ_ARYI01000022.1"/>
</dbReference>
<feature type="domain" description="Regulator of nucleoside diphosphate kinase N-terminal" evidence="2">
    <location>
        <begin position="7"/>
        <end position="45"/>
    </location>
</feature>
<dbReference type="NCBIfam" id="NF004396">
    <property type="entry name" value="PRK05753.1"/>
    <property type="match status" value="1"/>
</dbReference>
<dbReference type="Proteomes" id="UP000025061">
    <property type="component" value="Unassembled WGS sequence"/>
</dbReference>
<dbReference type="PANTHER" id="PTHR30437">
    <property type="entry name" value="TRANSCRIPTION ELONGATION FACTOR GREA"/>
    <property type="match status" value="1"/>
</dbReference>
<keyword evidence="4" id="KW-1185">Reference proteome</keyword>
<dbReference type="InterPro" id="IPR029462">
    <property type="entry name" value="Rnk_N"/>
</dbReference>
<evidence type="ECO:0000259" key="2">
    <source>
        <dbReference type="Pfam" id="PF14760"/>
    </source>
</evidence>
<accession>A0A059F824</accession>
<dbReference type="Gene3D" id="3.10.50.30">
    <property type="entry name" value="Transcription elongation factor, GreA/GreB, C-terminal domain"/>
    <property type="match status" value="1"/>
</dbReference>